<evidence type="ECO:0000259" key="1">
    <source>
        <dbReference type="PROSITE" id="PS50838"/>
    </source>
</evidence>
<dbReference type="OrthoDB" id="205198at2759"/>
<accession>A0A1V4KZB8</accession>
<dbReference type="InterPro" id="IPR002190">
    <property type="entry name" value="MHD_dom"/>
</dbReference>
<dbReference type="InterPro" id="IPR041899">
    <property type="entry name" value="MAGE_WH2"/>
</dbReference>
<dbReference type="PANTHER" id="PTHR11736">
    <property type="entry name" value="MELANOMA-ASSOCIATED ANTIGEN MAGE ANTIGEN"/>
    <property type="match status" value="1"/>
</dbReference>
<protein>
    <recommendedName>
        <fullName evidence="1">MAGE domain-containing protein</fullName>
    </recommendedName>
</protein>
<keyword evidence="3" id="KW-1185">Reference proteome</keyword>
<feature type="domain" description="MAGE" evidence="1">
    <location>
        <begin position="16"/>
        <end position="70"/>
    </location>
</feature>
<evidence type="ECO:0000313" key="2">
    <source>
        <dbReference type="EMBL" id="OPJ89894.1"/>
    </source>
</evidence>
<dbReference type="PANTHER" id="PTHR11736:SF14">
    <property type="entry name" value="NSE3 HOMOLOG, SMC5-SMC6 COMPLEX COMPONENT"/>
    <property type="match status" value="1"/>
</dbReference>
<dbReference type="AlphaFoldDB" id="A0A1V4KZB8"/>
<reference evidence="2 3" key="1">
    <citation type="submission" date="2016-02" db="EMBL/GenBank/DDBJ databases">
        <title>Band-tailed pigeon sequencing and assembly.</title>
        <authorList>
            <person name="Soares A.E."/>
            <person name="Novak B.J."/>
            <person name="Rice E.S."/>
            <person name="O'Connell B."/>
            <person name="Chang D."/>
            <person name="Weber S."/>
            <person name="Shapiro B."/>
        </authorList>
    </citation>
    <scope>NUCLEOTIDE SEQUENCE [LARGE SCALE GENOMIC DNA]</scope>
    <source>
        <strain evidence="2">BTP2013</strain>
        <tissue evidence="2">Blood</tissue>
    </source>
</reference>
<dbReference type="InterPro" id="IPR037445">
    <property type="entry name" value="MAGE"/>
</dbReference>
<dbReference type="PROSITE" id="PS50838">
    <property type="entry name" value="MAGE"/>
    <property type="match status" value="1"/>
</dbReference>
<dbReference type="EMBL" id="LSYS01001064">
    <property type="protein sequence ID" value="OPJ89894.1"/>
    <property type="molecule type" value="Genomic_DNA"/>
</dbReference>
<organism evidence="2 3">
    <name type="scientific">Patagioenas fasciata monilis</name>
    <dbReference type="NCBI Taxonomy" id="372326"/>
    <lineage>
        <taxon>Eukaryota</taxon>
        <taxon>Metazoa</taxon>
        <taxon>Chordata</taxon>
        <taxon>Craniata</taxon>
        <taxon>Vertebrata</taxon>
        <taxon>Euteleostomi</taxon>
        <taxon>Archelosauria</taxon>
        <taxon>Archosauria</taxon>
        <taxon>Dinosauria</taxon>
        <taxon>Saurischia</taxon>
        <taxon>Theropoda</taxon>
        <taxon>Coelurosauria</taxon>
        <taxon>Aves</taxon>
        <taxon>Neognathae</taxon>
        <taxon>Neoaves</taxon>
        <taxon>Columbimorphae</taxon>
        <taxon>Columbiformes</taxon>
        <taxon>Columbidae</taxon>
        <taxon>Patagioenas</taxon>
    </lineage>
</organism>
<dbReference type="Gene3D" id="1.10.10.1210">
    <property type="entry name" value="MAGE homology domain, winged helix WH2 motif"/>
    <property type="match status" value="1"/>
</dbReference>
<dbReference type="GO" id="GO:0005634">
    <property type="term" value="C:nucleus"/>
    <property type="evidence" value="ECO:0007669"/>
    <property type="project" value="TreeGrafter"/>
</dbReference>
<proteinExistence type="predicted"/>
<comment type="caution">
    <text evidence="2">The sequence shown here is derived from an EMBL/GenBank/DDBJ whole genome shotgun (WGS) entry which is preliminary data.</text>
</comment>
<name>A0A1V4KZB8_PATFA</name>
<evidence type="ECO:0000313" key="3">
    <source>
        <dbReference type="Proteomes" id="UP000190648"/>
    </source>
</evidence>
<dbReference type="STRING" id="372326.A0A1V4KZB8"/>
<gene>
    <name evidence="2" type="ORF">AV530_008328</name>
</gene>
<sequence>MCWAWGGFTLTPPLCRYLEITPIPLTDPPEFKYQWGLRAAKETSKKDVLRFVAQIQKKDPTFWTSQYNEAEATP</sequence>
<dbReference type="Proteomes" id="UP000190648">
    <property type="component" value="Unassembled WGS sequence"/>
</dbReference>